<dbReference type="EMBL" id="PFTB01000015">
    <property type="protein sequence ID" value="PJB99634.1"/>
    <property type="molecule type" value="Genomic_DNA"/>
</dbReference>
<reference evidence="2" key="1">
    <citation type="submission" date="2017-09" db="EMBL/GenBank/DDBJ databases">
        <title>Depth-based differentiation of microbial function through sediment-hosted aquifers and enrichment of novel symbionts in the deep terrestrial subsurface.</title>
        <authorList>
            <person name="Probst A.J."/>
            <person name="Ladd B."/>
            <person name="Jarett J.K."/>
            <person name="Geller-Mcgrath D.E."/>
            <person name="Sieber C.M.K."/>
            <person name="Emerson J.B."/>
            <person name="Anantharaman K."/>
            <person name="Thomas B.C."/>
            <person name="Malmstrom R."/>
            <person name="Stieglmeier M."/>
            <person name="Klingl A."/>
            <person name="Woyke T."/>
            <person name="Ryan C.M."/>
            <person name="Banfield J.F."/>
        </authorList>
    </citation>
    <scope>NUCLEOTIDE SEQUENCE [LARGE SCALE GENOMIC DNA]</scope>
</reference>
<evidence type="ECO:0000313" key="2">
    <source>
        <dbReference type="Proteomes" id="UP000228875"/>
    </source>
</evidence>
<protein>
    <submittedName>
        <fullName evidence="1">DUF3467 domain-containing protein</fullName>
    </submittedName>
</protein>
<sequence>MEQKQIQIRASEADLKGVYSNVMQVSHTQEEFILDFFNIVGGNGVLSARIILSPSHLKRMIRALEENLKRYEDSFGPIIPAQLPTPEVGFKP</sequence>
<dbReference type="Proteomes" id="UP000228875">
    <property type="component" value="Unassembled WGS sequence"/>
</dbReference>
<proteinExistence type="predicted"/>
<evidence type="ECO:0000313" key="1">
    <source>
        <dbReference type="EMBL" id="PJB99634.1"/>
    </source>
</evidence>
<organism evidence="1 2">
    <name type="scientific">Candidatus Nealsonbacteria bacterium CG_4_9_14_0_8_um_filter_35_12</name>
    <dbReference type="NCBI Taxonomy" id="1974692"/>
    <lineage>
        <taxon>Bacteria</taxon>
        <taxon>Candidatus Nealsoniibacteriota</taxon>
    </lineage>
</organism>
<dbReference type="AlphaFoldDB" id="A0A2M8DND9"/>
<dbReference type="Pfam" id="PF11950">
    <property type="entry name" value="DUF3467"/>
    <property type="match status" value="1"/>
</dbReference>
<accession>A0A2M8DND9</accession>
<gene>
    <name evidence="1" type="ORF">CO077_00625</name>
</gene>
<comment type="caution">
    <text evidence="1">The sequence shown here is derived from an EMBL/GenBank/DDBJ whole genome shotgun (WGS) entry which is preliminary data.</text>
</comment>
<dbReference type="InterPro" id="IPR021857">
    <property type="entry name" value="DUF3467"/>
</dbReference>
<name>A0A2M8DND9_9BACT</name>